<protein>
    <submittedName>
        <fullName evidence="5">Umecyanin like</fullName>
    </submittedName>
</protein>
<dbReference type="SUPFAM" id="SSF49503">
    <property type="entry name" value="Cupredoxins"/>
    <property type="match status" value="1"/>
</dbReference>
<evidence type="ECO:0000313" key="5">
    <source>
        <dbReference type="EMBL" id="PSR91451.1"/>
    </source>
</evidence>
<sequence>MAKFELSLLLLAAMCCLMMAPASAMYHIVGGSLGWTIPPNKTYYQDWANPRVFGIEDKLLFPFRGMHNVIEVSKDDFERCTQEKRLNIYPWGPVVVNFTDIGEHYFYSGVGIQCELGQKFHFTVVPGKGSSGRIHSSLRAVVAAPTPAPSFSAVAAGPIRGWGMVAGFISLVAWLLV</sequence>
<name>A0A2R6PHU5_ACTCC</name>
<feature type="chain" id="PRO_5015338998" evidence="3">
    <location>
        <begin position="25"/>
        <end position="177"/>
    </location>
</feature>
<keyword evidence="2" id="KW-0325">Glycoprotein</keyword>
<dbReference type="Proteomes" id="UP000241394">
    <property type="component" value="Chromosome LG25"/>
</dbReference>
<dbReference type="InParanoid" id="A0A2R6PHU5"/>
<dbReference type="FunFam" id="2.60.40.420:FF:000034">
    <property type="entry name" value="Cupredoxin superfamily protein"/>
    <property type="match status" value="1"/>
</dbReference>
<feature type="signal peptide" evidence="3">
    <location>
        <begin position="1"/>
        <end position="24"/>
    </location>
</feature>
<dbReference type="GO" id="GO:0005886">
    <property type="term" value="C:plasma membrane"/>
    <property type="evidence" value="ECO:0007669"/>
    <property type="project" value="TreeGrafter"/>
</dbReference>
<evidence type="ECO:0000259" key="4">
    <source>
        <dbReference type="PROSITE" id="PS51485"/>
    </source>
</evidence>
<dbReference type="EMBL" id="NKQK01000025">
    <property type="protein sequence ID" value="PSR91451.1"/>
    <property type="molecule type" value="Genomic_DNA"/>
</dbReference>
<evidence type="ECO:0000313" key="6">
    <source>
        <dbReference type="Proteomes" id="UP000241394"/>
    </source>
</evidence>
<dbReference type="Gene3D" id="2.60.40.420">
    <property type="entry name" value="Cupredoxins - blue copper proteins"/>
    <property type="match status" value="1"/>
</dbReference>
<organism evidence="5 6">
    <name type="scientific">Actinidia chinensis var. chinensis</name>
    <name type="common">Chinese soft-hair kiwi</name>
    <dbReference type="NCBI Taxonomy" id="1590841"/>
    <lineage>
        <taxon>Eukaryota</taxon>
        <taxon>Viridiplantae</taxon>
        <taxon>Streptophyta</taxon>
        <taxon>Embryophyta</taxon>
        <taxon>Tracheophyta</taxon>
        <taxon>Spermatophyta</taxon>
        <taxon>Magnoliopsida</taxon>
        <taxon>eudicotyledons</taxon>
        <taxon>Gunneridae</taxon>
        <taxon>Pentapetalae</taxon>
        <taxon>asterids</taxon>
        <taxon>Ericales</taxon>
        <taxon>Actinidiaceae</taxon>
        <taxon>Actinidia</taxon>
    </lineage>
</organism>
<dbReference type="PROSITE" id="PS51485">
    <property type="entry name" value="PHYTOCYANIN"/>
    <property type="match status" value="1"/>
</dbReference>
<keyword evidence="6" id="KW-1185">Reference proteome</keyword>
<keyword evidence="3" id="KW-0732">Signal</keyword>
<reference evidence="6" key="2">
    <citation type="journal article" date="2018" name="BMC Genomics">
        <title>A manually annotated Actinidia chinensis var. chinensis (kiwifruit) genome highlights the challenges associated with draft genomes and gene prediction in plants.</title>
        <authorList>
            <person name="Pilkington S.M."/>
            <person name="Crowhurst R."/>
            <person name="Hilario E."/>
            <person name="Nardozza S."/>
            <person name="Fraser L."/>
            <person name="Peng Y."/>
            <person name="Gunaseelan K."/>
            <person name="Simpson R."/>
            <person name="Tahir J."/>
            <person name="Deroles S.C."/>
            <person name="Templeton K."/>
            <person name="Luo Z."/>
            <person name="Davy M."/>
            <person name="Cheng C."/>
            <person name="McNeilage M."/>
            <person name="Scaglione D."/>
            <person name="Liu Y."/>
            <person name="Zhang Q."/>
            <person name="Datson P."/>
            <person name="De Silva N."/>
            <person name="Gardiner S.E."/>
            <person name="Bassett H."/>
            <person name="Chagne D."/>
            <person name="McCallum J."/>
            <person name="Dzierzon H."/>
            <person name="Deng C."/>
            <person name="Wang Y.Y."/>
            <person name="Barron L."/>
            <person name="Manako K."/>
            <person name="Bowen J."/>
            <person name="Foster T.M."/>
            <person name="Erridge Z.A."/>
            <person name="Tiffin H."/>
            <person name="Waite C.N."/>
            <person name="Davies K.M."/>
            <person name="Grierson E.P."/>
            <person name="Laing W.A."/>
            <person name="Kirk R."/>
            <person name="Chen X."/>
            <person name="Wood M."/>
            <person name="Montefiori M."/>
            <person name="Brummell D.A."/>
            <person name="Schwinn K.E."/>
            <person name="Catanach A."/>
            <person name="Fullerton C."/>
            <person name="Li D."/>
            <person name="Meiyalaghan S."/>
            <person name="Nieuwenhuizen N."/>
            <person name="Read N."/>
            <person name="Prakash R."/>
            <person name="Hunter D."/>
            <person name="Zhang H."/>
            <person name="McKenzie M."/>
            <person name="Knabel M."/>
            <person name="Harris A."/>
            <person name="Allan A.C."/>
            <person name="Gleave A."/>
            <person name="Chen A."/>
            <person name="Janssen B.J."/>
            <person name="Plunkett B."/>
            <person name="Ampomah-Dwamena C."/>
            <person name="Voogd C."/>
            <person name="Leif D."/>
            <person name="Lafferty D."/>
            <person name="Souleyre E.J.F."/>
            <person name="Varkonyi-Gasic E."/>
            <person name="Gambi F."/>
            <person name="Hanley J."/>
            <person name="Yao J.L."/>
            <person name="Cheung J."/>
            <person name="David K.M."/>
            <person name="Warren B."/>
            <person name="Marsh K."/>
            <person name="Snowden K.C."/>
            <person name="Lin-Wang K."/>
            <person name="Brian L."/>
            <person name="Martinez-Sanchez M."/>
            <person name="Wang M."/>
            <person name="Ileperuma N."/>
            <person name="Macnee N."/>
            <person name="Campin R."/>
            <person name="McAtee P."/>
            <person name="Drummond R.S.M."/>
            <person name="Espley R.V."/>
            <person name="Ireland H.S."/>
            <person name="Wu R."/>
            <person name="Atkinson R.G."/>
            <person name="Karunairetnam S."/>
            <person name="Bulley S."/>
            <person name="Chunkath S."/>
            <person name="Hanley Z."/>
            <person name="Storey R."/>
            <person name="Thrimawithana A.H."/>
            <person name="Thomson S."/>
            <person name="David C."/>
            <person name="Testolin R."/>
            <person name="Huang H."/>
            <person name="Hellens R.P."/>
            <person name="Schaffer R.J."/>
        </authorList>
    </citation>
    <scope>NUCLEOTIDE SEQUENCE [LARGE SCALE GENOMIC DNA]</scope>
    <source>
        <strain evidence="6">cv. Red5</strain>
    </source>
</reference>
<dbReference type="InterPro" id="IPR003245">
    <property type="entry name" value="Phytocyanin_dom"/>
</dbReference>
<feature type="domain" description="Phytocyanin" evidence="4">
    <location>
        <begin position="25"/>
        <end position="126"/>
    </location>
</feature>
<dbReference type="OrthoDB" id="1916408at2759"/>
<dbReference type="Gramene" id="PSR91451">
    <property type="protein sequence ID" value="PSR91451"/>
    <property type="gene ID" value="CEY00_Acc28795"/>
</dbReference>
<gene>
    <name evidence="5" type="ORF">CEY00_Acc28795</name>
</gene>
<dbReference type="InterPro" id="IPR039391">
    <property type="entry name" value="Phytocyanin-like"/>
</dbReference>
<dbReference type="Pfam" id="PF02298">
    <property type="entry name" value="Cu_bind_like"/>
    <property type="match status" value="1"/>
</dbReference>
<dbReference type="InterPro" id="IPR008972">
    <property type="entry name" value="Cupredoxin"/>
</dbReference>
<dbReference type="OMA" id="EREATCE"/>
<dbReference type="PANTHER" id="PTHR33021:SF264">
    <property type="entry name" value="OS05G0570900 PROTEIN"/>
    <property type="match status" value="1"/>
</dbReference>
<keyword evidence="1" id="KW-1015">Disulfide bond</keyword>
<dbReference type="PANTHER" id="PTHR33021">
    <property type="entry name" value="BLUE COPPER PROTEIN"/>
    <property type="match status" value="1"/>
</dbReference>
<reference evidence="5 6" key="1">
    <citation type="submission" date="2017-07" db="EMBL/GenBank/DDBJ databases">
        <title>An improved, manually edited Actinidia chinensis var. chinensis (kiwifruit) genome highlights the challenges associated with draft genomes and gene prediction in plants.</title>
        <authorList>
            <person name="Pilkington S."/>
            <person name="Crowhurst R."/>
            <person name="Hilario E."/>
            <person name="Nardozza S."/>
            <person name="Fraser L."/>
            <person name="Peng Y."/>
            <person name="Gunaseelan K."/>
            <person name="Simpson R."/>
            <person name="Tahir J."/>
            <person name="Deroles S."/>
            <person name="Templeton K."/>
            <person name="Luo Z."/>
            <person name="Davy M."/>
            <person name="Cheng C."/>
            <person name="Mcneilage M."/>
            <person name="Scaglione D."/>
            <person name="Liu Y."/>
            <person name="Zhang Q."/>
            <person name="Datson P."/>
            <person name="De Silva N."/>
            <person name="Gardiner S."/>
            <person name="Bassett H."/>
            <person name="Chagne D."/>
            <person name="Mccallum J."/>
            <person name="Dzierzon H."/>
            <person name="Deng C."/>
            <person name="Wang Y.-Y."/>
            <person name="Barron N."/>
            <person name="Manako K."/>
            <person name="Bowen J."/>
            <person name="Foster T."/>
            <person name="Erridge Z."/>
            <person name="Tiffin H."/>
            <person name="Waite C."/>
            <person name="Davies K."/>
            <person name="Grierson E."/>
            <person name="Laing W."/>
            <person name="Kirk R."/>
            <person name="Chen X."/>
            <person name="Wood M."/>
            <person name="Montefiori M."/>
            <person name="Brummell D."/>
            <person name="Schwinn K."/>
            <person name="Catanach A."/>
            <person name="Fullerton C."/>
            <person name="Li D."/>
            <person name="Meiyalaghan S."/>
            <person name="Nieuwenhuizen N."/>
            <person name="Read N."/>
            <person name="Prakash R."/>
            <person name="Hunter D."/>
            <person name="Zhang H."/>
            <person name="Mckenzie M."/>
            <person name="Knabel M."/>
            <person name="Harris A."/>
            <person name="Allan A."/>
            <person name="Chen A."/>
            <person name="Janssen B."/>
            <person name="Plunkett B."/>
            <person name="Dwamena C."/>
            <person name="Voogd C."/>
            <person name="Leif D."/>
            <person name="Lafferty D."/>
            <person name="Souleyre E."/>
            <person name="Varkonyi-Gasic E."/>
            <person name="Gambi F."/>
            <person name="Hanley J."/>
            <person name="Yao J.-L."/>
            <person name="Cheung J."/>
            <person name="David K."/>
            <person name="Warren B."/>
            <person name="Marsh K."/>
            <person name="Snowden K."/>
            <person name="Lin-Wang K."/>
            <person name="Brian L."/>
            <person name="Martinez-Sanchez M."/>
            <person name="Wang M."/>
            <person name="Ileperuma N."/>
            <person name="Macnee N."/>
            <person name="Campin R."/>
            <person name="Mcatee P."/>
            <person name="Drummond R."/>
            <person name="Espley R."/>
            <person name="Ireland H."/>
            <person name="Wu R."/>
            <person name="Atkinson R."/>
            <person name="Karunairetnam S."/>
            <person name="Bulley S."/>
            <person name="Chunkath S."/>
            <person name="Hanley Z."/>
            <person name="Storey R."/>
            <person name="Thrimawithana A."/>
            <person name="Thomson S."/>
            <person name="David C."/>
            <person name="Testolin R."/>
        </authorList>
    </citation>
    <scope>NUCLEOTIDE SEQUENCE [LARGE SCALE GENOMIC DNA]</scope>
    <source>
        <strain evidence="6">cv. Red5</strain>
        <tissue evidence="5">Young leaf</tissue>
    </source>
</reference>
<dbReference type="GO" id="GO:0009055">
    <property type="term" value="F:electron transfer activity"/>
    <property type="evidence" value="ECO:0007669"/>
    <property type="project" value="InterPro"/>
</dbReference>
<accession>A0A2R6PHU5</accession>
<proteinExistence type="predicted"/>
<evidence type="ECO:0000256" key="2">
    <source>
        <dbReference type="ARBA" id="ARBA00023180"/>
    </source>
</evidence>
<comment type="caution">
    <text evidence="5">The sequence shown here is derived from an EMBL/GenBank/DDBJ whole genome shotgun (WGS) entry which is preliminary data.</text>
</comment>
<dbReference type="AlphaFoldDB" id="A0A2R6PHU5"/>
<evidence type="ECO:0000256" key="1">
    <source>
        <dbReference type="ARBA" id="ARBA00023157"/>
    </source>
</evidence>
<evidence type="ECO:0000256" key="3">
    <source>
        <dbReference type="SAM" id="SignalP"/>
    </source>
</evidence>
<dbReference type="STRING" id="1590841.A0A2R6PHU5"/>